<dbReference type="Gene3D" id="3.60.21.10">
    <property type="match status" value="1"/>
</dbReference>
<dbReference type="GO" id="GO:0030115">
    <property type="term" value="C:S-layer"/>
    <property type="evidence" value="ECO:0007669"/>
    <property type="project" value="UniProtKB-SubCell"/>
</dbReference>
<keyword evidence="1" id="KW-0732">Signal</keyword>
<dbReference type="AlphaFoldDB" id="A0A0U5H1D7"/>
<evidence type="ECO:0000313" key="5">
    <source>
        <dbReference type="Proteomes" id="UP000066737"/>
    </source>
</evidence>
<feature type="domain" description="PGF-CTERM archaeal protein-sorting signal" evidence="3">
    <location>
        <begin position="665"/>
        <end position="686"/>
    </location>
</feature>
<organism evidence="4 5">
    <name type="scientific">Halobacterium hubeiense</name>
    <dbReference type="NCBI Taxonomy" id="1407499"/>
    <lineage>
        <taxon>Archaea</taxon>
        <taxon>Methanobacteriati</taxon>
        <taxon>Methanobacteriota</taxon>
        <taxon>Stenosarchaea group</taxon>
        <taxon>Halobacteria</taxon>
        <taxon>Halobacteriales</taxon>
        <taxon>Halobacteriaceae</taxon>
        <taxon>Halobacterium</taxon>
    </lineage>
</organism>
<dbReference type="PRINTS" id="PR01607">
    <property type="entry name" value="APYRASEFAMLY"/>
</dbReference>
<evidence type="ECO:0000313" key="4">
    <source>
        <dbReference type="EMBL" id="CQH58420.1"/>
    </source>
</evidence>
<evidence type="ECO:0000259" key="3">
    <source>
        <dbReference type="Pfam" id="PF18204"/>
    </source>
</evidence>
<dbReference type="Proteomes" id="UP000066737">
    <property type="component" value="Chromosome I"/>
</dbReference>
<dbReference type="PANTHER" id="PTHR11575:SF24">
    <property type="entry name" value="5'-NUCLEOTIDASE"/>
    <property type="match status" value="1"/>
</dbReference>
<dbReference type="STRING" id="1407499.HHUB_2747"/>
<evidence type="ECO:0000259" key="2">
    <source>
        <dbReference type="Pfam" id="PF02872"/>
    </source>
</evidence>
<dbReference type="GO" id="GO:0016787">
    <property type="term" value="F:hydrolase activity"/>
    <property type="evidence" value="ECO:0007669"/>
    <property type="project" value="UniProtKB-KW"/>
</dbReference>
<protein>
    <submittedName>
        <fullName evidence="4">5'-nucleotidase family hydrolase</fullName>
    </submittedName>
</protein>
<dbReference type="GeneID" id="26659377"/>
<dbReference type="InterPro" id="IPR008334">
    <property type="entry name" value="5'-Nucleotdase_C"/>
</dbReference>
<proteinExistence type="predicted"/>
<dbReference type="InterPro" id="IPR029052">
    <property type="entry name" value="Metallo-depent_PP-like"/>
</dbReference>
<dbReference type="GO" id="GO:0009166">
    <property type="term" value="P:nucleotide catabolic process"/>
    <property type="evidence" value="ECO:0007669"/>
    <property type="project" value="InterPro"/>
</dbReference>
<dbReference type="Gene3D" id="3.90.780.10">
    <property type="entry name" value="5'-Nucleotidase, C-terminal domain"/>
    <property type="match status" value="1"/>
</dbReference>
<dbReference type="InterPro" id="IPR036907">
    <property type="entry name" value="5'-Nucleotdase_C_sf"/>
</dbReference>
<dbReference type="RefSeq" id="WP_059057167.1">
    <property type="nucleotide sequence ID" value="NZ_CEML01000001.1"/>
</dbReference>
<dbReference type="KEGG" id="hhb:Hhub_2747"/>
<dbReference type="Pfam" id="PF02872">
    <property type="entry name" value="5_nucleotid_C"/>
    <property type="match status" value="1"/>
</dbReference>
<dbReference type="SUPFAM" id="SSF56300">
    <property type="entry name" value="Metallo-dependent phosphatases"/>
    <property type="match status" value="1"/>
</dbReference>
<accession>A0A0U5H1D7</accession>
<keyword evidence="4" id="KW-0378">Hydrolase</keyword>
<keyword evidence="5" id="KW-1185">Reference proteome</keyword>
<name>A0A0U5H1D7_9EURY</name>
<gene>
    <name evidence="4" type="ORF">HHUB_2747</name>
</gene>
<evidence type="ECO:0000256" key="1">
    <source>
        <dbReference type="ARBA" id="ARBA00022729"/>
    </source>
</evidence>
<dbReference type="InterPro" id="IPR006179">
    <property type="entry name" value="5_nucleotidase/apyrase"/>
</dbReference>
<sequence>MGRVHTALVVCVLLVAAATPAAAAPTDASTAAPDAPAVGGVDAEANATQDNGTTVTILSYNDIQTAIAQNGTMPRLATLVEQRRAAHDNPTVLFGAGDEVSPHSLSPISQWRTPVDVLNELDPDAEGIGNHDLDFGFDAVENFSAASEFPWLLANVVDSETGEHVPGTEPYTVVEKDGVRVGVMGLVDEKIKSKTAVDFAEQGYELQNYSEVGSEYATQLKEEENADVVVALGHFGVPVAEQFANSTENVDAVLVGDDEIEYPPQATDGVVISEAAGRAAFLGELNLTVQGGEVTDWNGRLIPTTENVTKDENVSEVIETARGEQLSQVAGQTDVQLDARFSSNYHDETNFGNLITDAFRWKSGADVAITNAGGIRSDAQYGPGNLTAGDVFSVLPFNNHLVTVELTGAQLEQVLQSQVVTAESDTGQQYDAEAQLQVSGVTYEWLGHERTDDQIRSTYVNGEPLDPEATYTVTVNSYMAGWDGSPLSNATRTNVDYTMYGEVVYNYVESQGSVSPEGEDRIRRIDYETDAGSVELDGEGDVSVSFDTPTADNATTVEADSLYALNSRNERVNATDASVEDGTVTATFADADLRTLAESGDVEVYGHYSIEGNERPYFDSSVLNAEVDANVAQQTTATATATATTEAAATTAATTASDETGGTSPGFGAGAALLAVLAAALLATRRH</sequence>
<dbReference type="InterPro" id="IPR026371">
    <property type="entry name" value="PGF_CTERM"/>
</dbReference>
<dbReference type="Pfam" id="PF18204">
    <property type="entry name" value="PGF-CTERM"/>
    <property type="match status" value="1"/>
</dbReference>
<reference evidence="5" key="1">
    <citation type="journal article" date="2016" name="Environ. Microbiol.">
        <title>The complete genome of a viable archaeum isolated from 123-million-year-old rock salt.</title>
        <authorList>
            <person name="Jaakkola S.T."/>
            <person name="Pfeiffer F."/>
            <person name="Ravantti J.J."/>
            <person name="Guo Q."/>
            <person name="Liu Y."/>
            <person name="Chen X."/>
            <person name="Ma H."/>
            <person name="Yang C."/>
            <person name="Oksanen H.M."/>
            <person name="Bamford D.H."/>
        </authorList>
    </citation>
    <scope>NUCLEOTIDE SEQUENCE</scope>
    <source>
        <strain evidence="5">JI20-1</strain>
    </source>
</reference>
<dbReference type="GO" id="GO:0005886">
    <property type="term" value="C:plasma membrane"/>
    <property type="evidence" value="ECO:0007669"/>
    <property type="project" value="UniProtKB-SubCell"/>
</dbReference>
<dbReference type="PANTHER" id="PTHR11575">
    <property type="entry name" value="5'-NUCLEOTIDASE-RELATED"/>
    <property type="match status" value="1"/>
</dbReference>
<dbReference type="NCBIfam" id="TIGR04126">
    <property type="entry name" value="PGF_CTERM"/>
    <property type="match status" value="1"/>
</dbReference>
<dbReference type="EMBL" id="LN831302">
    <property type="protein sequence ID" value="CQH58420.1"/>
    <property type="molecule type" value="Genomic_DNA"/>
</dbReference>
<dbReference type="OrthoDB" id="21342at2157"/>
<feature type="domain" description="5'-Nucleotidase C-terminal" evidence="2">
    <location>
        <begin position="329"/>
        <end position="485"/>
    </location>
</feature>
<dbReference type="SUPFAM" id="SSF55816">
    <property type="entry name" value="5'-nucleotidase (syn. UDP-sugar hydrolase), C-terminal domain"/>
    <property type="match status" value="1"/>
</dbReference>